<evidence type="ECO:0000259" key="1">
    <source>
        <dbReference type="Pfam" id="PF19413"/>
    </source>
</evidence>
<comment type="caution">
    <text evidence="2">The sequence shown here is derived from an EMBL/GenBank/DDBJ whole genome shotgun (WGS) entry which is preliminary data.</text>
</comment>
<dbReference type="InterPro" id="IPR030887">
    <property type="entry name" value="Beta-barrel_YaiO"/>
</dbReference>
<dbReference type="Pfam" id="PF19413">
    <property type="entry name" value="YaiO"/>
    <property type="match status" value="1"/>
</dbReference>
<protein>
    <recommendedName>
        <fullName evidence="1">YaiO beta-barrel domain-containing protein</fullName>
    </recommendedName>
</protein>
<feature type="domain" description="YaiO beta-barrel" evidence="1">
    <location>
        <begin position="163"/>
        <end position="334"/>
    </location>
</feature>
<dbReference type="AlphaFoldDB" id="A0A644WAR1"/>
<dbReference type="InterPro" id="IPR011990">
    <property type="entry name" value="TPR-like_helical_dom_sf"/>
</dbReference>
<name>A0A644WAR1_9ZZZZ</name>
<dbReference type="Gene3D" id="1.25.40.10">
    <property type="entry name" value="Tetratricopeptide repeat domain"/>
    <property type="match status" value="1"/>
</dbReference>
<dbReference type="EMBL" id="VSSQ01000679">
    <property type="protein sequence ID" value="MPL99652.1"/>
    <property type="molecule type" value="Genomic_DNA"/>
</dbReference>
<proteinExistence type="predicted"/>
<accession>A0A644WAR1</accession>
<dbReference type="SUPFAM" id="SSF56935">
    <property type="entry name" value="Porins"/>
    <property type="match status" value="1"/>
</dbReference>
<dbReference type="Pfam" id="PF14559">
    <property type="entry name" value="TPR_19"/>
    <property type="match status" value="1"/>
</dbReference>
<organism evidence="2">
    <name type="scientific">bioreactor metagenome</name>
    <dbReference type="NCBI Taxonomy" id="1076179"/>
    <lineage>
        <taxon>unclassified sequences</taxon>
        <taxon>metagenomes</taxon>
        <taxon>ecological metagenomes</taxon>
    </lineage>
</organism>
<evidence type="ECO:0000313" key="2">
    <source>
        <dbReference type="EMBL" id="MPL99652.1"/>
    </source>
</evidence>
<sequence length="395" mass="45698">MKSLSWQISFFILTLFLFSELKAQEYNADKESRILYLFEKSRELAAENNYTLAAKNCKEILSLDSLNTDAAILLARIYSWNAQYDSAATIISEILEKHPYSYDALEAATDNEFAAGRYKSSIEYAKIAQKHFPDKEVFKNKEIRADLELKRSQKSNRIHLQFWSDFIEGNDPWLFGSFTYTKKFKKSGSLSLRYNYANRYQKSGHQFEADAYPILSKRIYLYLNAGLSNSINFPFLRAAVEPYIKLPAGFEASAGIRYMSFVNESLLSFKEGEVIILTGTIGKYSGNWWFSVRPYFSYSDNNWSTSATLTTRRYLSDPDSFISLNLGTGFSPDLQQYAYNPDLQYLKSNRLQLDYQQKFANWYIFNLGVGYAREEFQNNIAKNRFTLIAGLTFIL</sequence>
<reference evidence="2" key="1">
    <citation type="submission" date="2019-08" db="EMBL/GenBank/DDBJ databases">
        <authorList>
            <person name="Kucharzyk K."/>
            <person name="Murdoch R.W."/>
            <person name="Higgins S."/>
            <person name="Loffler F."/>
        </authorList>
    </citation>
    <scope>NUCLEOTIDE SEQUENCE</scope>
</reference>
<gene>
    <name evidence="2" type="ORF">SDC9_45871</name>
</gene>
<dbReference type="SUPFAM" id="SSF48452">
    <property type="entry name" value="TPR-like"/>
    <property type="match status" value="1"/>
</dbReference>
<dbReference type="NCBIfam" id="TIGR04390">
    <property type="entry name" value="OMP_YaiO_dom"/>
    <property type="match status" value="1"/>
</dbReference>